<reference evidence="1" key="1">
    <citation type="journal article" date="2021" name="Proc. Natl. Acad. Sci. U.S.A.">
        <title>A Catalog of Tens of Thousands of Viruses from Human Metagenomes Reveals Hidden Associations with Chronic Diseases.</title>
        <authorList>
            <person name="Tisza M.J."/>
            <person name="Buck C.B."/>
        </authorList>
    </citation>
    <scope>NUCLEOTIDE SEQUENCE</scope>
    <source>
        <strain evidence="1">CtTXt1</strain>
    </source>
</reference>
<name>A0A8S5P8C5_9CAUD</name>
<protein>
    <submittedName>
        <fullName evidence="1">Uncharacterized protein</fullName>
    </submittedName>
</protein>
<accession>A0A8S5P8C5</accession>
<dbReference type="EMBL" id="BK015366">
    <property type="protein sequence ID" value="DAE03431.1"/>
    <property type="molecule type" value="Genomic_DNA"/>
</dbReference>
<sequence length="35" mass="4365">MFYCESFHCLSNFELKYIFLLALQIYYHYLCCCNK</sequence>
<organism evidence="1">
    <name type="scientific">Siphoviridae sp. ctTXt1</name>
    <dbReference type="NCBI Taxonomy" id="2825520"/>
    <lineage>
        <taxon>Viruses</taxon>
        <taxon>Duplodnaviria</taxon>
        <taxon>Heunggongvirae</taxon>
        <taxon>Uroviricota</taxon>
        <taxon>Caudoviricetes</taxon>
    </lineage>
</organism>
<evidence type="ECO:0000313" key="1">
    <source>
        <dbReference type="EMBL" id="DAE03431.1"/>
    </source>
</evidence>
<proteinExistence type="predicted"/>